<feature type="compositionally biased region" description="Basic and acidic residues" evidence="7">
    <location>
        <begin position="452"/>
        <end position="461"/>
    </location>
</feature>
<evidence type="ECO:0000256" key="7">
    <source>
        <dbReference type="SAM" id="MobiDB-lite"/>
    </source>
</evidence>
<dbReference type="NCBIfam" id="TIGR00231">
    <property type="entry name" value="small_GTP"/>
    <property type="match status" value="1"/>
</dbReference>
<feature type="binding site" evidence="5">
    <location>
        <position position="22"/>
    </location>
    <ligand>
        <name>Mg(2+)</name>
        <dbReference type="ChEBI" id="CHEBI:18420"/>
    </ligand>
</feature>
<keyword evidence="9" id="KW-1185">Reference proteome</keyword>
<feature type="region of interest" description="Disordered" evidence="7">
    <location>
        <begin position="472"/>
        <end position="560"/>
    </location>
</feature>
<feature type="binding site" evidence="4">
    <location>
        <begin position="15"/>
        <end position="22"/>
    </location>
    <ligand>
        <name>GTP</name>
        <dbReference type="ChEBI" id="CHEBI:37565"/>
    </ligand>
</feature>
<dbReference type="PRINTS" id="PR00328">
    <property type="entry name" value="SAR1GTPBP"/>
</dbReference>
<feature type="region of interest" description="Disordered" evidence="7">
    <location>
        <begin position="442"/>
        <end position="461"/>
    </location>
</feature>
<comment type="similarity">
    <text evidence="1">Belongs to the small GTPase superfamily. Arf family.</text>
</comment>
<dbReference type="GO" id="GO:0046872">
    <property type="term" value="F:metal ion binding"/>
    <property type="evidence" value="ECO:0007669"/>
    <property type="project" value="UniProtKB-KW"/>
</dbReference>
<keyword evidence="3 4" id="KW-0342">GTP-binding</keyword>
<feature type="coiled-coil region" evidence="6">
    <location>
        <begin position="209"/>
        <end position="246"/>
    </location>
</feature>
<feature type="compositionally biased region" description="Basic and acidic residues" evidence="7">
    <location>
        <begin position="472"/>
        <end position="483"/>
    </location>
</feature>
<dbReference type="PROSITE" id="PS51417">
    <property type="entry name" value="ARF"/>
    <property type="match status" value="1"/>
</dbReference>
<dbReference type="EMBL" id="JBGBPQ010000005">
    <property type="protein sequence ID" value="KAL1524403.1"/>
    <property type="molecule type" value="Genomic_DNA"/>
</dbReference>
<feature type="compositionally biased region" description="Acidic residues" evidence="7">
    <location>
        <begin position="517"/>
        <end position="526"/>
    </location>
</feature>
<dbReference type="InterPro" id="IPR006689">
    <property type="entry name" value="Small_GTPase_ARF/SAR"/>
</dbReference>
<sequence length="560" mass="61368">MLNKRRRARRVVLVGLDGAGKTTIMQQLTTQQASTNRTQNTLPTIGFTVREVVLRGVAITLFDVGGQTMLRELWPQYCHAADALIIVVDANDELRLREFREELHKLLDARESGLENVAVLVLANKQDQPNAIRPAQLAEYLQLDQRHLSWHVQGTVGINGTGLSAGIDWLTEKLSPKPLLKRRVKVRRCFGCGKPPAKDPDEARKLDTMHTLADDVTRLREAVSRLNAENSELRASSQRLRDHNRRLCAQLVTHGVTPEALPPEPLSSPLSGVSSTPAHNRFIVRTAPESLERSSPVEVAAPSATEPPIAESDVDVKIVHHEPPATPVTPPPSTANLLATAERDDESGAGVGVGARGSGDVAASEEEGVQSLKEQLARAREEAAENARKVEALLETNAELSKLASAGATIAEQYSKRTREEQAKLDRERRAALELRQQYEQLVESEQQVSSRLEHAERRASELSDALIELRRSQAVKGDDHDSFPATSDFEEETPHANGMEPHANGLEQHANGVEPHDDESSDGADIDGPPISEERLAASLKRTTDRRTSIGSEASELRT</sequence>
<dbReference type="SUPFAM" id="SSF52540">
    <property type="entry name" value="P-loop containing nucleoside triphosphate hydrolases"/>
    <property type="match status" value="1"/>
</dbReference>
<dbReference type="AlphaFoldDB" id="A0AB34JQT2"/>
<evidence type="ECO:0000256" key="6">
    <source>
        <dbReference type="SAM" id="Coils"/>
    </source>
</evidence>
<dbReference type="CDD" id="cd00878">
    <property type="entry name" value="Arf_Arl"/>
    <property type="match status" value="1"/>
</dbReference>
<dbReference type="GO" id="GO:0005525">
    <property type="term" value="F:GTP binding"/>
    <property type="evidence" value="ECO:0007669"/>
    <property type="project" value="UniProtKB-KW"/>
</dbReference>
<dbReference type="Gene3D" id="3.40.50.300">
    <property type="entry name" value="P-loop containing nucleotide triphosphate hydrolases"/>
    <property type="match status" value="1"/>
</dbReference>
<evidence type="ECO:0000313" key="9">
    <source>
        <dbReference type="Proteomes" id="UP001515480"/>
    </source>
</evidence>
<evidence type="ECO:0000313" key="8">
    <source>
        <dbReference type="EMBL" id="KAL1524403.1"/>
    </source>
</evidence>
<feature type="binding site" evidence="4">
    <location>
        <position position="66"/>
    </location>
    <ligand>
        <name>GTP</name>
        <dbReference type="ChEBI" id="CHEBI:37565"/>
    </ligand>
</feature>
<dbReference type="SMART" id="SM00178">
    <property type="entry name" value="SAR"/>
    <property type="match status" value="1"/>
</dbReference>
<evidence type="ECO:0000256" key="2">
    <source>
        <dbReference type="ARBA" id="ARBA00022741"/>
    </source>
</evidence>
<feature type="binding site" evidence="4">
    <location>
        <begin position="124"/>
        <end position="127"/>
    </location>
    <ligand>
        <name>GTP</name>
        <dbReference type="ChEBI" id="CHEBI:37565"/>
    </ligand>
</feature>
<comment type="caution">
    <text evidence="8">The sequence shown here is derived from an EMBL/GenBank/DDBJ whole genome shotgun (WGS) entry which is preliminary data.</text>
</comment>
<feature type="compositionally biased region" description="Basic and acidic residues" evidence="7">
    <location>
        <begin position="533"/>
        <end position="549"/>
    </location>
</feature>
<feature type="region of interest" description="Disordered" evidence="7">
    <location>
        <begin position="345"/>
        <end position="367"/>
    </location>
</feature>
<dbReference type="InterPro" id="IPR024156">
    <property type="entry name" value="Small_GTPase_ARF"/>
</dbReference>
<protein>
    <submittedName>
        <fullName evidence="8">Uncharacterized protein</fullName>
    </submittedName>
</protein>
<dbReference type="Proteomes" id="UP001515480">
    <property type="component" value="Unassembled WGS sequence"/>
</dbReference>
<keyword evidence="5" id="KW-0479">Metal-binding</keyword>
<dbReference type="GO" id="GO:0003924">
    <property type="term" value="F:GTPase activity"/>
    <property type="evidence" value="ECO:0007669"/>
    <property type="project" value="InterPro"/>
</dbReference>
<keyword evidence="2 4" id="KW-0547">Nucleotide-binding</keyword>
<dbReference type="SMART" id="SM00177">
    <property type="entry name" value="ARF"/>
    <property type="match status" value="1"/>
</dbReference>
<proteinExistence type="inferred from homology"/>
<name>A0AB34JQT2_PRYPA</name>
<organism evidence="8 9">
    <name type="scientific">Prymnesium parvum</name>
    <name type="common">Toxic golden alga</name>
    <dbReference type="NCBI Taxonomy" id="97485"/>
    <lineage>
        <taxon>Eukaryota</taxon>
        <taxon>Haptista</taxon>
        <taxon>Haptophyta</taxon>
        <taxon>Prymnesiophyceae</taxon>
        <taxon>Prymnesiales</taxon>
        <taxon>Prymnesiaceae</taxon>
        <taxon>Prymnesium</taxon>
    </lineage>
</organism>
<accession>A0AB34JQT2</accession>
<dbReference type="InterPro" id="IPR005225">
    <property type="entry name" value="Small_GTP-bd"/>
</dbReference>
<evidence type="ECO:0000256" key="4">
    <source>
        <dbReference type="PIRSR" id="PIRSR606689-1"/>
    </source>
</evidence>
<keyword evidence="5" id="KW-0460">Magnesium</keyword>
<evidence type="ECO:0000256" key="1">
    <source>
        <dbReference type="ARBA" id="ARBA00010290"/>
    </source>
</evidence>
<gene>
    <name evidence="8" type="ORF">AB1Y20_019298</name>
</gene>
<dbReference type="PANTHER" id="PTHR11711">
    <property type="entry name" value="ADP RIBOSYLATION FACTOR-RELATED"/>
    <property type="match status" value="1"/>
</dbReference>
<dbReference type="FunFam" id="3.40.50.300:FF:000412">
    <property type="entry name" value="ADP-ribosylation factor 1"/>
    <property type="match status" value="1"/>
</dbReference>
<evidence type="ECO:0000256" key="5">
    <source>
        <dbReference type="PIRSR" id="PIRSR606689-2"/>
    </source>
</evidence>
<dbReference type="InterPro" id="IPR027417">
    <property type="entry name" value="P-loop_NTPase"/>
</dbReference>
<feature type="binding site" evidence="5">
    <location>
        <position position="44"/>
    </location>
    <ligand>
        <name>Mg(2+)</name>
        <dbReference type="ChEBI" id="CHEBI:18420"/>
    </ligand>
</feature>
<keyword evidence="6" id="KW-0175">Coiled coil</keyword>
<dbReference type="Pfam" id="PF00025">
    <property type="entry name" value="Arf"/>
    <property type="match status" value="1"/>
</dbReference>
<evidence type="ECO:0000256" key="3">
    <source>
        <dbReference type="ARBA" id="ARBA00023134"/>
    </source>
</evidence>
<dbReference type="GO" id="GO:0030010">
    <property type="term" value="P:establishment of cell polarity"/>
    <property type="evidence" value="ECO:0007669"/>
    <property type="project" value="UniProtKB-ARBA"/>
</dbReference>
<reference evidence="8 9" key="1">
    <citation type="journal article" date="2024" name="Science">
        <title>Giant polyketide synthase enzymes in the biosynthesis of giant marine polyether toxins.</title>
        <authorList>
            <person name="Fallon T.R."/>
            <person name="Shende V.V."/>
            <person name="Wierzbicki I.H."/>
            <person name="Pendleton A.L."/>
            <person name="Watervoot N.F."/>
            <person name="Auber R.P."/>
            <person name="Gonzalez D.J."/>
            <person name="Wisecaver J.H."/>
            <person name="Moore B.S."/>
        </authorList>
    </citation>
    <scope>NUCLEOTIDE SEQUENCE [LARGE SCALE GENOMIC DNA]</scope>
    <source>
        <strain evidence="8 9">12B1</strain>
    </source>
</reference>